<dbReference type="EMBL" id="AP011644">
    <property type="protein sequence ID" value="BAL52964.1"/>
    <property type="molecule type" value="Genomic_DNA"/>
</dbReference>
<evidence type="ECO:0000256" key="1">
    <source>
        <dbReference type="SAM" id="Phobius"/>
    </source>
</evidence>
<reference evidence="2" key="1">
    <citation type="journal article" date="2005" name="Environ. Microbiol.">
        <title>Genetic and functional properties of uncultivated thermophilic crenarchaeotes from a subsurface gold mine as revealed by analysis of genome fragments.</title>
        <authorList>
            <person name="Nunoura T."/>
            <person name="Hirayama H."/>
            <person name="Takami H."/>
            <person name="Oida H."/>
            <person name="Nishi S."/>
            <person name="Shimamura S."/>
            <person name="Suzuki Y."/>
            <person name="Inagaki F."/>
            <person name="Takai K."/>
            <person name="Nealson K.H."/>
            <person name="Horikoshi K."/>
        </authorList>
    </citation>
    <scope>NUCLEOTIDE SEQUENCE</scope>
</reference>
<name>H5S9X8_9BACT</name>
<keyword evidence="1" id="KW-0812">Transmembrane</keyword>
<dbReference type="AlphaFoldDB" id="H5S9X8"/>
<accession>H5S9X8</accession>
<sequence length="180" mass="20108">MTRLWLFFFAKVATFVLVFALVAPIVLPFYSGLQIGLVRPFVSSDFAPRLQPDGSIYVYYKNYQKPAVERDATSFSGLGLMVALFLATPLPWRRRLRRLGVGALVLLSFHLIALWGLIAIWDAMFRSGGISFSMRWAYMLIASGDWLAPLASWGLLGFSRREIGAQHTHQEKGGGSYASV</sequence>
<protein>
    <submittedName>
        <fullName evidence="2">Uncharacterized protein</fullName>
    </submittedName>
</protein>
<proteinExistence type="predicted"/>
<feature type="transmembrane region" description="Helical" evidence="1">
    <location>
        <begin position="99"/>
        <end position="121"/>
    </location>
</feature>
<reference evidence="2" key="2">
    <citation type="journal article" date="2012" name="PLoS ONE">
        <title>A Deeply Branching Thermophilic Bacterium with an Ancient Acetyl-CoA Pathway Dominates a Subsurface Ecosystem.</title>
        <authorList>
            <person name="Takami H."/>
            <person name="Noguchi H."/>
            <person name="Takaki Y."/>
            <person name="Uchiyama I."/>
            <person name="Toyoda A."/>
            <person name="Nishi S."/>
            <person name="Chee G.-J."/>
            <person name="Arai W."/>
            <person name="Nunoura T."/>
            <person name="Itoh T."/>
            <person name="Hattori M."/>
            <person name="Takai K."/>
        </authorList>
    </citation>
    <scope>NUCLEOTIDE SEQUENCE</scope>
</reference>
<feature type="transmembrane region" description="Helical" evidence="1">
    <location>
        <begin position="12"/>
        <end position="30"/>
    </location>
</feature>
<feature type="transmembrane region" description="Helical" evidence="1">
    <location>
        <begin position="136"/>
        <end position="156"/>
    </location>
</feature>
<feature type="transmembrane region" description="Helical" evidence="1">
    <location>
        <begin position="72"/>
        <end position="92"/>
    </location>
</feature>
<organism evidence="2">
    <name type="scientific">uncultured Acetothermia bacterium</name>
    <dbReference type="NCBI Taxonomy" id="236499"/>
    <lineage>
        <taxon>Bacteria</taxon>
        <taxon>Candidatus Bipolaricaulota</taxon>
        <taxon>environmental samples</taxon>
    </lineage>
</organism>
<keyword evidence="1" id="KW-1133">Transmembrane helix</keyword>
<gene>
    <name evidence="2" type="ORF">HGMM_F03H09C23</name>
</gene>
<keyword evidence="1" id="KW-0472">Membrane</keyword>
<evidence type="ECO:0000313" key="2">
    <source>
        <dbReference type="EMBL" id="BAL52964.1"/>
    </source>
</evidence>